<proteinExistence type="inferred from homology"/>
<evidence type="ECO:0000256" key="7">
    <source>
        <dbReference type="ARBA" id="ARBA00023136"/>
    </source>
</evidence>
<dbReference type="GO" id="GO:0005524">
    <property type="term" value="F:ATP binding"/>
    <property type="evidence" value="ECO:0007669"/>
    <property type="project" value="UniProtKB-KW"/>
</dbReference>
<feature type="domain" description="ABC transporter" evidence="8">
    <location>
        <begin position="1"/>
        <end position="161"/>
    </location>
</feature>
<dbReference type="GO" id="GO:0016887">
    <property type="term" value="F:ATP hydrolysis activity"/>
    <property type="evidence" value="ECO:0007669"/>
    <property type="project" value="InterPro"/>
</dbReference>
<comment type="similarity">
    <text evidence="2">Belongs to the ABC transporter superfamily.</text>
</comment>
<dbReference type="InterPro" id="IPR013563">
    <property type="entry name" value="Oligopep_ABC_C"/>
</dbReference>
<dbReference type="InterPro" id="IPR003439">
    <property type="entry name" value="ABC_transporter-like_ATP-bd"/>
</dbReference>
<dbReference type="EMBL" id="AJYC02000090">
    <property type="protein sequence ID" value="EKT79074.1"/>
    <property type="molecule type" value="Genomic_DNA"/>
</dbReference>
<keyword evidence="7" id="KW-0472">Membrane</keyword>
<evidence type="ECO:0000256" key="3">
    <source>
        <dbReference type="ARBA" id="ARBA00022448"/>
    </source>
</evidence>
<dbReference type="SUPFAM" id="SSF52540">
    <property type="entry name" value="P-loop containing nucleoside triphosphate hydrolases"/>
    <property type="match status" value="2"/>
</dbReference>
<dbReference type="AlphaFoldDB" id="K8XCF1"/>
<dbReference type="NCBIfam" id="TIGR01727">
    <property type="entry name" value="oligo_HPY"/>
    <property type="match status" value="1"/>
</dbReference>
<dbReference type="GO" id="GO:0005886">
    <property type="term" value="C:plasma membrane"/>
    <property type="evidence" value="ECO:0007669"/>
    <property type="project" value="UniProtKB-SubCell"/>
</dbReference>
<dbReference type="PANTHER" id="PTHR43297:SF2">
    <property type="entry name" value="DIPEPTIDE TRANSPORT ATP-BINDING PROTEIN DPPD"/>
    <property type="match status" value="1"/>
</dbReference>
<dbReference type="InterPro" id="IPR003593">
    <property type="entry name" value="AAA+_ATPase"/>
</dbReference>
<evidence type="ECO:0000313" key="10">
    <source>
        <dbReference type="Proteomes" id="UP000005951"/>
    </source>
</evidence>
<dbReference type="InterPro" id="IPR027417">
    <property type="entry name" value="P-loop_NTPase"/>
</dbReference>
<keyword evidence="4" id="KW-1003">Cell membrane</keyword>
<evidence type="ECO:0000256" key="2">
    <source>
        <dbReference type="ARBA" id="ARBA00005417"/>
    </source>
</evidence>
<name>K8XCF1_RHOOP</name>
<comment type="caution">
    <text evidence="9">The sequence shown here is derived from an EMBL/GenBank/DDBJ whole genome shotgun (WGS) entry which is preliminary data.</text>
</comment>
<keyword evidence="3" id="KW-0813">Transport</keyword>
<comment type="subcellular location">
    <subcellularLocation>
        <location evidence="1">Cell membrane</location>
        <topology evidence="1">Peripheral membrane protein</topology>
    </subcellularLocation>
</comment>
<dbReference type="PANTHER" id="PTHR43297">
    <property type="entry name" value="OLIGOPEPTIDE TRANSPORT ATP-BINDING PROTEIN APPD"/>
    <property type="match status" value="1"/>
</dbReference>
<dbReference type="PROSITE" id="PS50893">
    <property type="entry name" value="ABC_TRANSPORTER_2"/>
    <property type="match status" value="2"/>
</dbReference>
<dbReference type="CDD" id="cd03257">
    <property type="entry name" value="ABC_NikE_OppD_transporters"/>
    <property type="match status" value="1"/>
</dbReference>
<evidence type="ECO:0000256" key="1">
    <source>
        <dbReference type="ARBA" id="ARBA00004202"/>
    </source>
</evidence>
<dbReference type="InterPro" id="IPR050388">
    <property type="entry name" value="ABC_Ni/Peptide_Import"/>
</dbReference>
<evidence type="ECO:0000256" key="5">
    <source>
        <dbReference type="ARBA" id="ARBA00022741"/>
    </source>
</evidence>
<evidence type="ECO:0000313" key="9">
    <source>
        <dbReference type="EMBL" id="EKT79074.1"/>
    </source>
</evidence>
<dbReference type="InterPro" id="IPR017871">
    <property type="entry name" value="ABC_transporter-like_CS"/>
</dbReference>
<sequence length="507" mass="54327">MPQEVGGALHPSFRIRQQFRESLRINRGIGKAEADARAIELLEGAGIPEPQAALKRYPHEFSGGQLQRIAIALALAPRPDLLVLDEPTTALDVTTQRIVVEALRKLATEEHVAVLFISHDIALLGEYADELVVMYAGEIVEHGPVASVLSRPRHPYTRALVDAVPSPGRTELPASIPGLPPGRVVEGECAFAPRCSYAAPRCVEEKPALRTVGVDHSARCCRVSELTLDAATELGESVARAPGDVILTARDVVVEYNAGNRSRVRAVDKVSLTLRKGNLTAVVGESGSGKSSLGHVIAGLQRPSSGSIEFDGAELPEDPMRRSKLQRRRIQLVFQSTSGSLNPRRSVGDHLHHVAGCFLEPARRQAAVEEVLESVQLSSHLLNRYPNELSGGQKQRVAIASAFLADPAVVVCDEITSGQDVSVQAAILETLARMQATHDTAVLLISHDLGVVRAIADDVYVMRGGSVVEQGRTDDLFASPQHDYTRNLMAAAPQALDAAGAFPSVAP</sequence>
<dbReference type="GO" id="GO:0015833">
    <property type="term" value="P:peptide transport"/>
    <property type="evidence" value="ECO:0007669"/>
    <property type="project" value="InterPro"/>
</dbReference>
<reference evidence="9 10" key="1">
    <citation type="journal article" date="2013" name="Genome Announc.">
        <title>Draft Genome Sequence of Rhodococcus opacus Strain M213 Shows a Diverse Catabolic Potential.</title>
        <authorList>
            <person name="Pathak A."/>
            <person name="Green S.J."/>
            <person name="Ogram A."/>
            <person name="Chauhan A."/>
        </authorList>
    </citation>
    <scope>NUCLEOTIDE SEQUENCE [LARGE SCALE GENOMIC DNA]</scope>
    <source>
        <strain evidence="9 10">M213</strain>
    </source>
</reference>
<protein>
    <submittedName>
        <fullName evidence="9">Oligopeptide/dipeptide ABC transporter ATPase</fullName>
    </submittedName>
</protein>
<dbReference type="PROSITE" id="PS00211">
    <property type="entry name" value="ABC_TRANSPORTER_1"/>
    <property type="match status" value="2"/>
</dbReference>
<dbReference type="Pfam" id="PF00005">
    <property type="entry name" value="ABC_tran"/>
    <property type="match status" value="2"/>
</dbReference>
<evidence type="ECO:0000259" key="8">
    <source>
        <dbReference type="PROSITE" id="PS50893"/>
    </source>
</evidence>
<accession>K8XCF1</accession>
<organism evidence="9 10">
    <name type="scientific">Rhodococcus opacus M213</name>
    <dbReference type="NCBI Taxonomy" id="1129896"/>
    <lineage>
        <taxon>Bacteria</taxon>
        <taxon>Bacillati</taxon>
        <taxon>Actinomycetota</taxon>
        <taxon>Actinomycetes</taxon>
        <taxon>Mycobacteriales</taxon>
        <taxon>Nocardiaceae</taxon>
        <taxon>Rhodococcus</taxon>
    </lineage>
</organism>
<feature type="domain" description="ABC transporter" evidence="8">
    <location>
        <begin position="247"/>
        <end position="489"/>
    </location>
</feature>
<dbReference type="Pfam" id="PF08352">
    <property type="entry name" value="oligo_HPY"/>
    <property type="match status" value="2"/>
</dbReference>
<dbReference type="Proteomes" id="UP000005951">
    <property type="component" value="Unassembled WGS sequence"/>
</dbReference>
<gene>
    <name evidence="9" type="ORF">WSS_A29339</name>
</gene>
<dbReference type="Gene3D" id="3.40.50.300">
    <property type="entry name" value="P-loop containing nucleotide triphosphate hydrolases"/>
    <property type="match status" value="2"/>
</dbReference>
<keyword evidence="6" id="KW-0067">ATP-binding</keyword>
<keyword evidence="5" id="KW-0547">Nucleotide-binding</keyword>
<dbReference type="SMART" id="SM00382">
    <property type="entry name" value="AAA"/>
    <property type="match status" value="2"/>
</dbReference>
<evidence type="ECO:0000256" key="4">
    <source>
        <dbReference type="ARBA" id="ARBA00022475"/>
    </source>
</evidence>
<evidence type="ECO:0000256" key="6">
    <source>
        <dbReference type="ARBA" id="ARBA00022840"/>
    </source>
</evidence>